<evidence type="ECO:0000313" key="1">
    <source>
        <dbReference type="EMBL" id="KAJ3252656.1"/>
    </source>
</evidence>
<name>A0AAD5UAX6_9FUNG</name>
<reference evidence="1" key="1">
    <citation type="submission" date="2020-05" db="EMBL/GenBank/DDBJ databases">
        <title>Phylogenomic resolution of chytrid fungi.</title>
        <authorList>
            <person name="Stajich J.E."/>
            <person name="Amses K."/>
            <person name="Simmons R."/>
            <person name="Seto K."/>
            <person name="Myers J."/>
            <person name="Bonds A."/>
            <person name="Quandt C.A."/>
            <person name="Barry K."/>
            <person name="Liu P."/>
            <person name="Grigoriev I."/>
            <person name="Longcore J.E."/>
            <person name="James T.Y."/>
        </authorList>
    </citation>
    <scope>NUCLEOTIDE SEQUENCE</scope>
    <source>
        <strain evidence="1">PLAUS21</strain>
    </source>
</reference>
<organism evidence="1 2">
    <name type="scientific">Boothiomyces macroporosus</name>
    <dbReference type="NCBI Taxonomy" id="261099"/>
    <lineage>
        <taxon>Eukaryota</taxon>
        <taxon>Fungi</taxon>
        <taxon>Fungi incertae sedis</taxon>
        <taxon>Chytridiomycota</taxon>
        <taxon>Chytridiomycota incertae sedis</taxon>
        <taxon>Chytridiomycetes</taxon>
        <taxon>Rhizophydiales</taxon>
        <taxon>Terramycetaceae</taxon>
        <taxon>Boothiomyces</taxon>
    </lineage>
</organism>
<dbReference type="AlphaFoldDB" id="A0AAD5UAX6"/>
<gene>
    <name evidence="1" type="ORF">HK103_001359</name>
</gene>
<dbReference type="Proteomes" id="UP001210925">
    <property type="component" value="Unassembled WGS sequence"/>
</dbReference>
<comment type="caution">
    <text evidence="1">The sequence shown here is derived from an EMBL/GenBank/DDBJ whole genome shotgun (WGS) entry which is preliminary data.</text>
</comment>
<protein>
    <submittedName>
        <fullName evidence="1">Uncharacterized protein</fullName>
    </submittedName>
</protein>
<keyword evidence="2" id="KW-1185">Reference proteome</keyword>
<accession>A0AAD5UAX6</accession>
<proteinExistence type="predicted"/>
<evidence type="ECO:0000313" key="2">
    <source>
        <dbReference type="Proteomes" id="UP001210925"/>
    </source>
</evidence>
<dbReference type="EMBL" id="JADGKB010000134">
    <property type="protein sequence ID" value="KAJ3252656.1"/>
    <property type="molecule type" value="Genomic_DNA"/>
</dbReference>
<sequence length="192" mass="21216">MLFPLVQAITFAQYHGGPVIHSAQVVPVLLGPTPTSFPYYKSIQHYYAQIMDSPYIDMLSEYNNKTKIIRGKAWTPQYIFTDKSTFDDNDIMDSLGAMVKRGTIKPSVNTIYAVHASPGIAITFSGLESCKTFCAYHSNMGLDDGSTLIYTVIPDTDCALCGGFYNNYNNFGMMASHELVEAITNPDTGNSY</sequence>